<gene>
    <name evidence="1" type="ORF">S01H1_49831</name>
</gene>
<accession>X0WQ97</accession>
<comment type="caution">
    <text evidence="1">The sequence shown here is derived from an EMBL/GenBank/DDBJ whole genome shotgun (WGS) entry which is preliminary data.</text>
</comment>
<organism evidence="1">
    <name type="scientific">marine sediment metagenome</name>
    <dbReference type="NCBI Taxonomy" id="412755"/>
    <lineage>
        <taxon>unclassified sequences</taxon>
        <taxon>metagenomes</taxon>
        <taxon>ecological metagenomes</taxon>
    </lineage>
</organism>
<proteinExistence type="predicted"/>
<protein>
    <submittedName>
        <fullName evidence="1">Uncharacterized protein</fullName>
    </submittedName>
</protein>
<evidence type="ECO:0000313" key="1">
    <source>
        <dbReference type="EMBL" id="GAG25377.1"/>
    </source>
</evidence>
<feature type="non-terminal residue" evidence="1">
    <location>
        <position position="1"/>
    </location>
</feature>
<name>X0WQ97_9ZZZZ</name>
<sequence>TNRKMEIYNLDNPAYCEAIGLSKVHEAYANECVKEEIMQIGFNENSGYVYIALENGVSICSMLGQEVEYLVTDFEDGEEHFLDTYKEAEEKLELINQ</sequence>
<dbReference type="AlphaFoldDB" id="X0WQ97"/>
<dbReference type="EMBL" id="BARS01032077">
    <property type="protein sequence ID" value="GAG25377.1"/>
    <property type="molecule type" value="Genomic_DNA"/>
</dbReference>
<reference evidence="1" key="1">
    <citation type="journal article" date="2014" name="Front. Microbiol.">
        <title>High frequency of phylogenetically diverse reductive dehalogenase-homologous genes in deep subseafloor sedimentary metagenomes.</title>
        <authorList>
            <person name="Kawai M."/>
            <person name="Futagami T."/>
            <person name="Toyoda A."/>
            <person name="Takaki Y."/>
            <person name="Nishi S."/>
            <person name="Hori S."/>
            <person name="Arai W."/>
            <person name="Tsubouchi T."/>
            <person name="Morono Y."/>
            <person name="Uchiyama I."/>
            <person name="Ito T."/>
            <person name="Fujiyama A."/>
            <person name="Inagaki F."/>
            <person name="Takami H."/>
        </authorList>
    </citation>
    <scope>NUCLEOTIDE SEQUENCE</scope>
    <source>
        <strain evidence="1">Expedition CK06-06</strain>
    </source>
</reference>